<evidence type="ECO:0000256" key="3">
    <source>
        <dbReference type="ARBA" id="ARBA00023295"/>
    </source>
</evidence>
<evidence type="ECO:0000256" key="2">
    <source>
        <dbReference type="ARBA" id="ARBA00022801"/>
    </source>
</evidence>
<dbReference type="InterPro" id="IPR036962">
    <property type="entry name" value="Glyco_hydro_3_N_sf"/>
</dbReference>
<dbReference type="PANTHER" id="PTHR30480:SF14">
    <property type="entry name" value="HYDROLASE, PUTATIVE (AFU_ORTHOLOGUE AFUA_4G13770)-RELATED"/>
    <property type="match status" value="1"/>
</dbReference>
<dbReference type="Proteomes" id="UP001596174">
    <property type="component" value="Unassembled WGS sequence"/>
</dbReference>
<evidence type="ECO:0000256" key="1">
    <source>
        <dbReference type="ARBA" id="ARBA00005336"/>
    </source>
</evidence>
<keyword evidence="3" id="KW-0326">Glycosidase</keyword>
<feature type="domain" description="Glycoside hydrolase family 3 N-terminal" evidence="6">
    <location>
        <begin position="112"/>
        <end position="412"/>
    </location>
</feature>
<evidence type="ECO:0000259" key="6">
    <source>
        <dbReference type="Pfam" id="PF00933"/>
    </source>
</evidence>
<accession>A0ABW1FZU5</accession>
<protein>
    <submittedName>
        <fullName evidence="7">Glycoside hydrolase family 3 N-terminal domain-containing protein</fullName>
    </submittedName>
</protein>
<dbReference type="PROSITE" id="PS51257">
    <property type="entry name" value="PROKAR_LIPOPROTEIN"/>
    <property type="match status" value="1"/>
</dbReference>
<evidence type="ECO:0000256" key="5">
    <source>
        <dbReference type="SAM" id="SignalP"/>
    </source>
</evidence>
<feature type="compositionally biased region" description="Low complexity" evidence="4">
    <location>
        <begin position="24"/>
        <end position="77"/>
    </location>
</feature>
<comment type="caution">
    <text evidence="7">The sequence shown here is derived from an EMBL/GenBank/DDBJ whole genome shotgun (WGS) entry which is preliminary data.</text>
</comment>
<evidence type="ECO:0000256" key="4">
    <source>
        <dbReference type="SAM" id="MobiDB-lite"/>
    </source>
</evidence>
<comment type="similarity">
    <text evidence="1">Belongs to the glycosyl hydrolase 3 family.</text>
</comment>
<dbReference type="InterPro" id="IPR050226">
    <property type="entry name" value="NagZ_Beta-hexosaminidase"/>
</dbReference>
<organism evidence="7 8">
    <name type="scientific">Streptacidiphilus monticola</name>
    <dbReference type="NCBI Taxonomy" id="2161674"/>
    <lineage>
        <taxon>Bacteria</taxon>
        <taxon>Bacillati</taxon>
        <taxon>Actinomycetota</taxon>
        <taxon>Actinomycetes</taxon>
        <taxon>Kitasatosporales</taxon>
        <taxon>Streptomycetaceae</taxon>
        <taxon>Streptacidiphilus</taxon>
    </lineage>
</organism>
<gene>
    <name evidence="7" type="ORF">ACFP3V_12395</name>
</gene>
<sequence>MPRTTARRGWLLAASLLTGALAAACSSGPAPHAAPSSSPLTSAAPGSGAPASPTSAAPTSGSPTTAAPAPSTPRRTTAPPPPATSNLTTAQLVGQRIVYSYPGLTPPASLLQRIRAGQVAGVIFFGQNVSSAAQLRSAVATLRSAQQASPVHQPLLLMTDQEGGIVRRVPGAPLQSAKEIGATGDPAQAAPAGSAAGVNLRGLGLNLNLAPVLDVYHSPGDFADSAQRSFSSDPATVASMGSAFIRAQQQAGAAATAKHFPGLGAAGRTQNTDLEPVTINESLTRLRQVDEAPYPSAIAAGVRLVMLSWAVYPALDGSHPAGLSPTVVQELRGRLGFGGVTITDALEAKALTAYGSTGNRALAAVSAGMDLLLCSSQSVSQGDAAAQALVSALDSGRLNRAAFAAAAARVTALRSGLG</sequence>
<feature type="region of interest" description="Disordered" evidence="4">
    <location>
        <begin position="24"/>
        <end position="88"/>
    </location>
</feature>
<dbReference type="PROSITE" id="PS51318">
    <property type="entry name" value="TAT"/>
    <property type="match status" value="1"/>
</dbReference>
<feature type="chain" id="PRO_5045181580" evidence="5">
    <location>
        <begin position="23"/>
        <end position="418"/>
    </location>
</feature>
<keyword evidence="5" id="KW-0732">Signal</keyword>
<keyword evidence="2 7" id="KW-0378">Hydrolase</keyword>
<evidence type="ECO:0000313" key="8">
    <source>
        <dbReference type="Proteomes" id="UP001596174"/>
    </source>
</evidence>
<reference evidence="8" key="1">
    <citation type="journal article" date="2019" name="Int. J. Syst. Evol. Microbiol.">
        <title>The Global Catalogue of Microorganisms (GCM) 10K type strain sequencing project: providing services to taxonomists for standard genome sequencing and annotation.</title>
        <authorList>
            <consortium name="The Broad Institute Genomics Platform"/>
            <consortium name="The Broad Institute Genome Sequencing Center for Infectious Disease"/>
            <person name="Wu L."/>
            <person name="Ma J."/>
        </authorList>
    </citation>
    <scope>NUCLEOTIDE SEQUENCE [LARGE SCALE GENOMIC DNA]</scope>
    <source>
        <strain evidence="8">JCM 4816</strain>
    </source>
</reference>
<dbReference type="RefSeq" id="WP_380582999.1">
    <property type="nucleotide sequence ID" value="NZ_JBHSQJ010000047.1"/>
</dbReference>
<dbReference type="PANTHER" id="PTHR30480">
    <property type="entry name" value="BETA-HEXOSAMINIDASE-RELATED"/>
    <property type="match status" value="1"/>
</dbReference>
<proteinExistence type="inferred from homology"/>
<dbReference type="GO" id="GO:0016787">
    <property type="term" value="F:hydrolase activity"/>
    <property type="evidence" value="ECO:0007669"/>
    <property type="project" value="UniProtKB-KW"/>
</dbReference>
<name>A0ABW1FZU5_9ACTN</name>
<dbReference type="InterPro" id="IPR017853">
    <property type="entry name" value="GH"/>
</dbReference>
<dbReference type="InterPro" id="IPR006311">
    <property type="entry name" value="TAT_signal"/>
</dbReference>
<evidence type="ECO:0000313" key="7">
    <source>
        <dbReference type="EMBL" id="MFC5908009.1"/>
    </source>
</evidence>
<dbReference type="Pfam" id="PF00933">
    <property type="entry name" value="Glyco_hydro_3"/>
    <property type="match status" value="1"/>
</dbReference>
<keyword evidence="8" id="KW-1185">Reference proteome</keyword>
<dbReference type="EMBL" id="JBHSQJ010000047">
    <property type="protein sequence ID" value="MFC5908009.1"/>
    <property type="molecule type" value="Genomic_DNA"/>
</dbReference>
<dbReference type="Gene3D" id="3.20.20.300">
    <property type="entry name" value="Glycoside hydrolase, family 3, N-terminal domain"/>
    <property type="match status" value="1"/>
</dbReference>
<feature type="signal peptide" evidence="5">
    <location>
        <begin position="1"/>
        <end position="22"/>
    </location>
</feature>
<dbReference type="SUPFAM" id="SSF51445">
    <property type="entry name" value="(Trans)glycosidases"/>
    <property type="match status" value="1"/>
</dbReference>
<dbReference type="InterPro" id="IPR001764">
    <property type="entry name" value="Glyco_hydro_3_N"/>
</dbReference>